<organism evidence="1 2">
    <name type="scientific">Desulforamulus profundi</name>
    <dbReference type="NCBI Taxonomy" id="1383067"/>
    <lineage>
        <taxon>Bacteria</taxon>
        <taxon>Bacillati</taxon>
        <taxon>Bacillota</taxon>
        <taxon>Clostridia</taxon>
        <taxon>Eubacteriales</taxon>
        <taxon>Peptococcaceae</taxon>
        <taxon>Desulforamulus</taxon>
    </lineage>
</organism>
<evidence type="ECO:0000313" key="2">
    <source>
        <dbReference type="Proteomes" id="UP000222564"/>
    </source>
</evidence>
<dbReference type="EMBL" id="AWQQ01000087">
    <property type="protein sequence ID" value="PHJ37715.1"/>
    <property type="molecule type" value="Genomic_DNA"/>
</dbReference>
<dbReference type="OrthoDB" id="1494395at2"/>
<proteinExistence type="predicted"/>
<name>A0A2C6MDP0_9FIRM</name>
<accession>A0A2C6MDP0</accession>
<gene>
    <name evidence="1" type="ORF">P378_14620</name>
</gene>
<evidence type="ECO:0000313" key="1">
    <source>
        <dbReference type="EMBL" id="PHJ37715.1"/>
    </source>
</evidence>
<dbReference type="RefSeq" id="WP_099083549.1">
    <property type="nucleotide sequence ID" value="NZ_AWQQ01000087.1"/>
</dbReference>
<dbReference type="AlphaFoldDB" id="A0A2C6MDP0"/>
<keyword evidence="2" id="KW-1185">Reference proteome</keyword>
<dbReference type="Proteomes" id="UP000222564">
    <property type="component" value="Unassembled WGS sequence"/>
</dbReference>
<protein>
    <submittedName>
        <fullName evidence="1">Uncharacterized protein</fullName>
    </submittedName>
</protein>
<comment type="caution">
    <text evidence="1">The sequence shown here is derived from an EMBL/GenBank/DDBJ whole genome shotgun (WGS) entry which is preliminary data.</text>
</comment>
<reference evidence="1 2" key="1">
    <citation type="submission" date="2013-09" db="EMBL/GenBank/DDBJ databases">
        <title>Biodegradation of hydrocarbons in the deep terrestrial subsurface : characterization of a microbial consortium composed of two Desulfotomaculum species originating from a deep geological formation.</title>
        <authorList>
            <person name="Aullo T."/>
            <person name="Berlendis S."/>
            <person name="Lascourreges J.-F."/>
            <person name="Dessort D."/>
            <person name="Saint-Laurent S."/>
            <person name="Schraauwers B."/>
            <person name="Mas J."/>
            <person name="Magot M."/>
            <person name="Ranchou-Peyruse A."/>
        </authorList>
    </citation>
    <scope>NUCLEOTIDE SEQUENCE [LARGE SCALE GENOMIC DNA]</scope>
    <source>
        <strain evidence="1 2">Bs107</strain>
    </source>
</reference>
<sequence length="229" mass="26514">MRIISIRKGFTSDHSSTSYEFLALDKTLGKKEKAEVASLSRRADPTSRRVSFTYHVDGYDIPGGWENLMAKYYDVMYREDYDWWTFALAFNTTQEQLEDLYKYEFSGDDDLGITVESIGNRAVVAIYCRVDMAYIDDSYDEYEDYYGDENEEDEGDGEEGVGFVAEDELLNLLVQVRQQLMNGDYRTLYAVWEKYGGFDNDGEGEFDIPIPQDKKTGKNVVEQFRNILN</sequence>